<feature type="domain" description="NADH:quinone oxidoreductase/Mrp antiporter transmembrane" evidence="7">
    <location>
        <begin position="131"/>
        <end position="432"/>
    </location>
</feature>
<evidence type="ECO:0000256" key="4">
    <source>
        <dbReference type="ARBA" id="ARBA00023136"/>
    </source>
</evidence>
<feature type="transmembrane region" description="Helical" evidence="6">
    <location>
        <begin position="135"/>
        <end position="156"/>
    </location>
</feature>
<feature type="transmembrane region" description="Helical" evidence="6">
    <location>
        <begin position="177"/>
        <end position="198"/>
    </location>
</feature>
<dbReference type="GO" id="GO:0012505">
    <property type="term" value="C:endomembrane system"/>
    <property type="evidence" value="ECO:0007669"/>
    <property type="project" value="UniProtKB-SubCell"/>
</dbReference>
<feature type="transmembrane region" description="Helical" evidence="6">
    <location>
        <begin position="512"/>
        <end position="536"/>
    </location>
</feature>
<feature type="transmembrane region" description="Helical" evidence="6">
    <location>
        <begin position="210"/>
        <end position="234"/>
    </location>
</feature>
<evidence type="ECO:0000259" key="7">
    <source>
        <dbReference type="Pfam" id="PF00361"/>
    </source>
</evidence>
<feature type="transmembrane region" description="Helical" evidence="6">
    <location>
        <begin position="300"/>
        <end position="319"/>
    </location>
</feature>
<feature type="transmembrane region" description="Helical" evidence="6">
    <location>
        <begin position="634"/>
        <end position="653"/>
    </location>
</feature>
<keyword evidence="3 6" id="KW-1133">Transmembrane helix</keyword>
<name>A0A7X9RXE4_9BACT</name>
<feature type="transmembrane region" description="Helical" evidence="6">
    <location>
        <begin position="473"/>
        <end position="492"/>
    </location>
</feature>
<evidence type="ECO:0000256" key="3">
    <source>
        <dbReference type="ARBA" id="ARBA00022989"/>
    </source>
</evidence>
<organism evidence="9 10">
    <name type="scientific">Flammeovirga aprica JL-4</name>
    <dbReference type="NCBI Taxonomy" id="694437"/>
    <lineage>
        <taxon>Bacteria</taxon>
        <taxon>Pseudomonadati</taxon>
        <taxon>Bacteroidota</taxon>
        <taxon>Cytophagia</taxon>
        <taxon>Cytophagales</taxon>
        <taxon>Flammeovirgaceae</taxon>
        <taxon>Flammeovirga</taxon>
    </lineage>
</organism>
<dbReference type="PRINTS" id="PR01434">
    <property type="entry name" value="NADHDHGNASE5"/>
</dbReference>
<comment type="subcellular location">
    <subcellularLocation>
        <location evidence="1">Endomembrane system</location>
        <topology evidence="1">Multi-pass membrane protein</topology>
    </subcellularLocation>
    <subcellularLocation>
        <location evidence="5">Membrane</location>
        <topology evidence="5">Multi-pass membrane protein</topology>
    </subcellularLocation>
</comment>
<feature type="transmembrane region" description="Helical" evidence="6">
    <location>
        <begin position="82"/>
        <end position="101"/>
    </location>
</feature>
<feature type="transmembrane region" description="Helical" evidence="6">
    <location>
        <begin position="246"/>
        <end position="268"/>
    </location>
</feature>
<evidence type="ECO:0000313" key="10">
    <source>
        <dbReference type="Proteomes" id="UP000576082"/>
    </source>
</evidence>
<dbReference type="InterPro" id="IPR003945">
    <property type="entry name" value="NU5C-like"/>
</dbReference>
<dbReference type="GO" id="GO:0015990">
    <property type="term" value="P:electron transport coupled proton transport"/>
    <property type="evidence" value="ECO:0007669"/>
    <property type="project" value="TreeGrafter"/>
</dbReference>
<dbReference type="PANTHER" id="PTHR42829:SF2">
    <property type="entry name" value="NADH-UBIQUINONE OXIDOREDUCTASE CHAIN 5"/>
    <property type="match status" value="1"/>
</dbReference>
<feature type="transmembrane region" description="Helical" evidence="6">
    <location>
        <begin position="36"/>
        <end position="54"/>
    </location>
</feature>
<dbReference type="GO" id="GO:0008137">
    <property type="term" value="F:NADH dehydrogenase (ubiquinone) activity"/>
    <property type="evidence" value="ECO:0007669"/>
    <property type="project" value="InterPro"/>
</dbReference>
<protein>
    <submittedName>
        <fullName evidence="9">NADH-quinone oxidoreductase subunit L</fullName>
        <ecNumber evidence="9">1.6.5.-</ecNumber>
    </submittedName>
</protein>
<keyword evidence="4 6" id="KW-0472">Membrane</keyword>
<keyword evidence="2 5" id="KW-0812">Transmembrane</keyword>
<feature type="transmembrane region" description="Helical" evidence="6">
    <location>
        <begin position="274"/>
        <end position="293"/>
    </location>
</feature>
<feature type="domain" description="NADH-Ubiquinone oxidoreductase (complex I) chain 5 N-terminal" evidence="8">
    <location>
        <begin position="65"/>
        <end position="115"/>
    </location>
</feature>
<evidence type="ECO:0000259" key="8">
    <source>
        <dbReference type="Pfam" id="PF00662"/>
    </source>
</evidence>
<comment type="caution">
    <text evidence="9">The sequence shown here is derived from an EMBL/GenBank/DDBJ whole genome shotgun (WGS) entry which is preliminary data.</text>
</comment>
<dbReference type="Gene3D" id="1.20.5.2700">
    <property type="match status" value="1"/>
</dbReference>
<dbReference type="NCBIfam" id="TIGR01974">
    <property type="entry name" value="NDH_I_L"/>
    <property type="match status" value="1"/>
</dbReference>
<evidence type="ECO:0000256" key="6">
    <source>
        <dbReference type="SAM" id="Phobius"/>
    </source>
</evidence>
<evidence type="ECO:0000256" key="1">
    <source>
        <dbReference type="ARBA" id="ARBA00004127"/>
    </source>
</evidence>
<feature type="transmembrane region" description="Helical" evidence="6">
    <location>
        <begin position="419"/>
        <end position="438"/>
    </location>
</feature>
<dbReference type="InterPro" id="IPR001750">
    <property type="entry name" value="ND/Mrp_TM"/>
</dbReference>
<feature type="transmembrane region" description="Helical" evidence="6">
    <location>
        <begin position="6"/>
        <end position="24"/>
    </location>
</feature>
<keyword evidence="10" id="KW-1185">Reference proteome</keyword>
<dbReference type="InterPro" id="IPR018393">
    <property type="entry name" value="NADHpl_OxRdtase_5_subgr"/>
</dbReference>
<reference evidence="9 10" key="1">
    <citation type="submission" date="2020-04" db="EMBL/GenBank/DDBJ databases">
        <title>Flammeovirga sp. SR4, a novel species isolated from seawater.</title>
        <authorList>
            <person name="Wang X."/>
        </authorList>
    </citation>
    <scope>NUCLEOTIDE SEQUENCE [LARGE SCALE GENOMIC DNA]</scope>
    <source>
        <strain evidence="9 10">ATCC 23126</strain>
    </source>
</reference>
<accession>A0A7X9RXE4</accession>
<dbReference type="Pfam" id="PF00662">
    <property type="entry name" value="Proton_antipo_N"/>
    <property type="match status" value="1"/>
</dbReference>
<keyword evidence="9" id="KW-0560">Oxidoreductase</keyword>
<dbReference type="EC" id="1.6.5.-" evidence="9"/>
<feature type="transmembrane region" description="Helical" evidence="6">
    <location>
        <begin position="325"/>
        <end position="346"/>
    </location>
</feature>
<dbReference type="RefSeq" id="WP_169658764.1">
    <property type="nucleotide sequence ID" value="NZ_JABANE010000066.1"/>
</dbReference>
<sequence length="683" mass="75642">MNFLETITSITLLSPLIGALVLFIRKGNLYSDKIATTLIGLSVVGNLCVFYYTWSNSPIVLQDEWFLLGQHSFKMTLKIDQLSSVLLTMVSIVSLFVHIFSSAYMQGDPKYKKYFTLLDLFTFSMYGVLVSDNLIMLYLFWELVGFCSYMLIGFWREKNEAIKAAKKAFLLNRIGDAGFMVAIITLYSTFGTVSIEALSAEIDQLQILPLYIVGIGITMAAMGKSAQLPLSVWLPDAMQGPTPVSALIHAATMVAAGIYLLARCFFVLPAEIQLLIGIVGGLTAFLGAFSALSQNDIKRILAYSTISQLGYMMIGIGVGDPEASIFHLTTHAFFKAGLFLGAGSIIHSMHQVSCDICKGFDPQDIRWMGNLKQYMPKTFIGFSICLAGLMGLPFTSGFLSKDAILSSLLVKASNGGWEWTLLAVLGFTAAAFTAFYSIRLLYQVFFGKLGIANHKVCKDCLVLPKEVNNRMTVPVILLGSFTLWFFYALSPFETSHTWLQNGLSLATVNTESVHTLGLILSMSVVLLGAGGAYMVYFKEAFSSVKKQLKSSSLHKLSYNFAYLDEGYKMGVKTTLFTANKLENIPHADEHFVNVTIQTSEFVRGFDDKVVDFFVKVFAVANVVFGHMLAWFDRVIVDGVVTLITKILALFGDVFRKPQGERTQSMIAWSIFLLLIMVLVLWFI</sequence>
<dbReference type="PANTHER" id="PTHR42829">
    <property type="entry name" value="NADH-UBIQUINONE OXIDOREDUCTASE CHAIN 5"/>
    <property type="match status" value="1"/>
</dbReference>
<feature type="transmembrane region" description="Helical" evidence="6">
    <location>
        <begin position="665"/>
        <end position="682"/>
    </location>
</feature>
<dbReference type="Pfam" id="PF00361">
    <property type="entry name" value="Proton_antipo_M"/>
    <property type="match status" value="1"/>
</dbReference>
<dbReference type="EMBL" id="JABANE010000066">
    <property type="protein sequence ID" value="NME70532.1"/>
    <property type="molecule type" value="Genomic_DNA"/>
</dbReference>
<dbReference type="GO" id="GO:0042773">
    <property type="term" value="P:ATP synthesis coupled electron transport"/>
    <property type="evidence" value="ECO:0007669"/>
    <property type="project" value="InterPro"/>
</dbReference>
<feature type="transmembrane region" description="Helical" evidence="6">
    <location>
        <begin position="609"/>
        <end position="628"/>
    </location>
</feature>
<feature type="transmembrane region" description="Helical" evidence="6">
    <location>
        <begin position="378"/>
        <end position="399"/>
    </location>
</feature>
<dbReference type="Proteomes" id="UP000576082">
    <property type="component" value="Unassembled WGS sequence"/>
</dbReference>
<dbReference type="AlphaFoldDB" id="A0A7X9RXE4"/>
<dbReference type="InterPro" id="IPR001516">
    <property type="entry name" value="Proton_antipo_N"/>
</dbReference>
<evidence type="ECO:0000313" key="9">
    <source>
        <dbReference type="EMBL" id="NME70532.1"/>
    </source>
</evidence>
<dbReference type="GO" id="GO:0016020">
    <property type="term" value="C:membrane"/>
    <property type="evidence" value="ECO:0007669"/>
    <property type="project" value="UniProtKB-SubCell"/>
</dbReference>
<evidence type="ECO:0000256" key="2">
    <source>
        <dbReference type="ARBA" id="ARBA00022692"/>
    </source>
</evidence>
<proteinExistence type="predicted"/>
<gene>
    <name evidence="9" type="ORF">HHU12_21330</name>
</gene>
<evidence type="ECO:0000256" key="5">
    <source>
        <dbReference type="RuleBase" id="RU000320"/>
    </source>
</evidence>
<dbReference type="GO" id="GO:0003954">
    <property type="term" value="F:NADH dehydrogenase activity"/>
    <property type="evidence" value="ECO:0007669"/>
    <property type="project" value="TreeGrafter"/>
</dbReference>